<reference evidence="3" key="1">
    <citation type="submission" date="2017-09" db="EMBL/GenBank/DDBJ databases">
        <title>Depth-based differentiation of microbial function through sediment-hosted aquifers and enrichment of novel symbionts in the deep terrestrial subsurface.</title>
        <authorList>
            <person name="Probst A.J."/>
            <person name="Ladd B."/>
            <person name="Jarett J.K."/>
            <person name="Geller-Mcgrath D.E."/>
            <person name="Sieber C.M.K."/>
            <person name="Emerson J.B."/>
            <person name="Anantharaman K."/>
            <person name="Thomas B.C."/>
            <person name="Malmstrom R."/>
            <person name="Stieglmeier M."/>
            <person name="Klingl A."/>
            <person name="Woyke T."/>
            <person name="Ryan C.M."/>
            <person name="Banfield J.F."/>
        </authorList>
    </citation>
    <scope>NUCLEOTIDE SEQUENCE [LARGE SCALE GENOMIC DNA]</scope>
</reference>
<protein>
    <recommendedName>
        <fullName evidence="1">YprB ribonuclease H-like domain-containing protein</fullName>
    </recommendedName>
</protein>
<dbReference type="Gene3D" id="3.30.420.10">
    <property type="entry name" value="Ribonuclease H-like superfamily/Ribonuclease H"/>
    <property type="match status" value="1"/>
</dbReference>
<comment type="caution">
    <text evidence="2">The sequence shown here is derived from an EMBL/GenBank/DDBJ whole genome shotgun (WGS) entry which is preliminary data.</text>
</comment>
<evidence type="ECO:0000313" key="3">
    <source>
        <dbReference type="Proteomes" id="UP000230595"/>
    </source>
</evidence>
<sequence>MFILEEKDIIVLDIETKNTFYDVGRDNFDALEVSLVGVYSYNQDKFFTFEENELTAVGEMIKNAGVIVGFSISRFDLPVLQKHFIGDFDIFSIPRIDILDEIEFALGRRVGLDILAKTNLGYGKNGHSLEAAGLYHDGKIEELKNYCLNDVKITKDLYELAKRQGYLMIPQKEKEPTKLSFDFSL</sequence>
<dbReference type="InterPro" id="IPR012337">
    <property type="entry name" value="RNaseH-like_sf"/>
</dbReference>
<accession>A0A2M7CPV8</accession>
<evidence type="ECO:0000259" key="1">
    <source>
        <dbReference type="Pfam" id="PF13482"/>
    </source>
</evidence>
<dbReference type="EMBL" id="PEUH01000041">
    <property type="protein sequence ID" value="PIV31709.1"/>
    <property type="molecule type" value="Genomic_DNA"/>
</dbReference>
<feature type="domain" description="YprB ribonuclease H-like" evidence="1">
    <location>
        <begin position="12"/>
        <end position="159"/>
    </location>
</feature>
<evidence type="ECO:0000313" key="2">
    <source>
        <dbReference type="EMBL" id="PIV31709.1"/>
    </source>
</evidence>
<gene>
    <name evidence="2" type="ORF">COS33_01780</name>
</gene>
<name>A0A2M7CPV8_9BACT</name>
<organism evidence="2 3">
    <name type="scientific">Candidatus Wolfebacteria bacterium CG02_land_8_20_14_3_00_37_12</name>
    <dbReference type="NCBI Taxonomy" id="1975066"/>
    <lineage>
        <taxon>Bacteria</taxon>
        <taxon>Candidatus Wolfeibacteriota</taxon>
    </lineage>
</organism>
<dbReference type="SUPFAM" id="SSF53098">
    <property type="entry name" value="Ribonuclease H-like"/>
    <property type="match status" value="1"/>
</dbReference>
<dbReference type="InterPro" id="IPR038720">
    <property type="entry name" value="YprB_RNase_H-like_dom"/>
</dbReference>
<dbReference type="InterPro" id="IPR036397">
    <property type="entry name" value="RNaseH_sf"/>
</dbReference>
<dbReference type="GO" id="GO:0003676">
    <property type="term" value="F:nucleic acid binding"/>
    <property type="evidence" value="ECO:0007669"/>
    <property type="project" value="InterPro"/>
</dbReference>
<proteinExistence type="predicted"/>
<dbReference type="Proteomes" id="UP000230595">
    <property type="component" value="Unassembled WGS sequence"/>
</dbReference>
<dbReference type="Pfam" id="PF13482">
    <property type="entry name" value="RNase_H_2"/>
    <property type="match status" value="1"/>
</dbReference>
<dbReference type="AlphaFoldDB" id="A0A2M7CPV8"/>